<evidence type="ECO:0000313" key="3">
    <source>
        <dbReference type="Proteomes" id="UP000800097"/>
    </source>
</evidence>
<feature type="region of interest" description="Disordered" evidence="1">
    <location>
        <begin position="1"/>
        <end position="65"/>
    </location>
</feature>
<feature type="compositionally biased region" description="Basic residues" evidence="1">
    <location>
        <begin position="39"/>
        <end position="51"/>
    </location>
</feature>
<reference evidence="2" key="1">
    <citation type="journal article" date="2020" name="Stud. Mycol.">
        <title>101 Dothideomycetes genomes: a test case for predicting lifestyles and emergence of pathogens.</title>
        <authorList>
            <person name="Haridas S."/>
            <person name="Albert R."/>
            <person name="Binder M."/>
            <person name="Bloem J."/>
            <person name="Labutti K."/>
            <person name="Salamov A."/>
            <person name="Andreopoulos B."/>
            <person name="Baker S."/>
            <person name="Barry K."/>
            <person name="Bills G."/>
            <person name="Bluhm B."/>
            <person name="Cannon C."/>
            <person name="Castanera R."/>
            <person name="Culley D."/>
            <person name="Daum C."/>
            <person name="Ezra D."/>
            <person name="Gonzalez J."/>
            <person name="Henrissat B."/>
            <person name="Kuo A."/>
            <person name="Liang C."/>
            <person name="Lipzen A."/>
            <person name="Lutzoni F."/>
            <person name="Magnuson J."/>
            <person name="Mondo S."/>
            <person name="Nolan M."/>
            <person name="Ohm R."/>
            <person name="Pangilinan J."/>
            <person name="Park H.-J."/>
            <person name="Ramirez L."/>
            <person name="Alfaro M."/>
            <person name="Sun H."/>
            <person name="Tritt A."/>
            <person name="Yoshinaga Y."/>
            <person name="Zwiers L.-H."/>
            <person name="Turgeon B."/>
            <person name="Goodwin S."/>
            <person name="Spatafora J."/>
            <person name="Crous P."/>
            <person name="Grigoriev I."/>
        </authorList>
    </citation>
    <scope>NUCLEOTIDE SEQUENCE</scope>
    <source>
        <strain evidence="2">CBS 379.55</strain>
    </source>
</reference>
<organism evidence="2 3">
    <name type="scientific">Westerdykella ornata</name>
    <dbReference type="NCBI Taxonomy" id="318751"/>
    <lineage>
        <taxon>Eukaryota</taxon>
        <taxon>Fungi</taxon>
        <taxon>Dikarya</taxon>
        <taxon>Ascomycota</taxon>
        <taxon>Pezizomycotina</taxon>
        <taxon>Dothideomycetes</taxon>
        <taxon>Pleosporomycetidae</taxon>
        <taxon>Pleosporales</taxon>
        <taxon>Sporormiaceae</taxon>
        <taxon>Westerdykella</taxon>
    </lineage>
</organism>
<evidence type="ECO:0000256" key="1">
    <source>
        <dbReference type="SAM" id="MobiDB-lite"/>
    </source>
</evidence>
<dbReference type="AlphaFoldDB" id="A0A6A6JMD0"/>
<dbReference type="GeneID" id="54552854"/>
<feature type="compositionally biased region" description="Polar residues" evidence="1">
    <location>
        <begin position="1"/>
        <end position="12"/>
    </location>
</feature>
<name>A0A6A6JMD0_WESOR</name>
<dbReference type="Proteomes" id="UP000800097">
    <property type="component" value="Unassembled WGS sequence"/>
</dbReference>
<keyword evidence="3" id="KW-1185">Reference proteome</keyword>
<proteinExistence type="predicted"/>
<sequence>MDSRANCVTQNPAWLFAPGPSRQTQTASSLPVAPPVQHQHPRPNKLKRRRLRSDVDDNRPFQTPLPKKRIRVNCSVWRPAAVTRVASRKGKERAWDLEGEDGELGGWLDGWKCDGAVDEDGGMGGDGDGSEEEEEDLVIYTAPAVEMEGTRDAESVEEDDKVAMVMKLDVGVDLRAMDIDADTDPGAMDPFGKGAVVAVDIGSGTDGIMGPAPISDSKGIMDLETTAEPA</sequence>
<accession>A0A6A6JMD0</accession>
<dbReference type="EMBL" id="ML986489">
    <property type="protein sequence ID" value="KAF2277820.1"/>
    <property type="molecule type" value="Genomic_DNA"/>
</dbReference>
<protein>
    <submittedName>
        <fullName evidence="2">Uncharacterized protein</fullName>
    </submittedName>
</protein>
<dbReference type="RefSeq" id="XP_033655359.1">
    <property type="nucleotide sequence ID" value="XM_033799679.1"/>
</dbReference>
<gene>
    <name evidence="2" type="ORF">EI97DRAFT_441112</name>
</gene>
<evidence type="ECO:0000313" key="2">
    <source>
        <dbReference type="EMBL" id="KAF2277820.1"/>
    </source>
</evidence>